<dbReference type="AlphaFoldDB" id="A0A6S6U6F9"/>
<reference evidence="2" key="1">
    <citation type="submission" date="2020-01" db="EMBL/GenBank/DDBJ databases">
        <authorList>
            <person name="Meier V. D."/>
            <person name="Meier V D."/>
        </authorList>
    </citation>
    <scope>NUCLEOTIDE SEQUENCE</scope>
    <source>
        <strain evidence="2">HLG_WM_MAG_01</strain>
    </source>
</reference>
<dbReference type="SUPFAM" id="SSF47413">
    <property type="entry name" value="lambda repressor-like DNA-binding domains"/>
    <property type="match status" value="1"/>
</dbReference>
<proteinExistence type="predicted"/>
<evidence type="ECO:0000259" key="1">
    <source>
        <dbReference type="PROSITE" id="PS50943"/>
    </source>
</evidence>
<dbReference type="CDD" id="cd00093">
    <property type="entry name" value="HTH_XRE"/>
    <property type="match status" value="1"/>
</dbReference>
<dbReference type="Gene3D" id="1.10.260.40">
    <property type="entry name" value="lambda repressor-like DNA-binding domains"/>
    <property type="match status" value="1"/>
</dbReference>
<dbReference type="PROSITE" id="PS50943">
    <property type="entry name" value="HTH_CROC1"/>
    <property type="match status" value="1"/>
</dbReference>
<protein>
    <submittedName>
        <fullName evidence="2">Helix-turn-helix protein</fullName>
    </submittedName>
</protein>
<dbReference type="InterPro" id="IPR010982">
    <property type="entry name" value="Lambda_DNA-bd_dom_sf"/>
</dbReference>
<evidence type="ECO:0000313" key="2">
    <source>
        <dbReference type="EMBL" id="CAA6824353.1"/>
    </source>
</evidence>
<name>A0A6S6U6F9_9BACT</name>
<organism evidence="2">
    <name type="scientific">uncultured Sulfurovum sp</name>
    <dbReference type="NCBI Taxonomy" id="269237"/>
    <lineage>
        <taxon>Bacteria</taxon>
        <taxon>Pseudomonadati</taxon>
        <taxon>Campylobacterota</taxon>
        <taxon>Epsilonproteobacteria</taxon>
        <taxon>Campylobacterales</taxon>
        <taxon>Sulfurovaceae</taxon>
        <taxon>Sulfurovum</taxon>
        <taxon>environmental samples</taxon>
    </lineage>
</organism>
<dbReference type="InterPro" id="IPR001387">
    <property type="entry name" value="Cro/C1-type_HTH"/>
</dbReference>
<accession>A0A6S6U6F9</accession>
<sequence>MSDYKNLLESDEYWITSIQTQLFESIDDYINKKKLTKTAFAKEIGVSKGYVTQVLNGDFDHKISTFVRFIRAVGKVPELNLLDFDDYINDKQNQWEQQQVDKEEKFQITELTESNNIVNSLLIIENRFNKEKISDLNISYKIEYS</sequence>
<gene>
    <name evidence="2" type="ORF">HELGO_WM49378</name>
</gene>
<dbReference type="GO" id="GO:0003677">
    <property type="term" value="F:DNA binding"/>
    <property type="evidence" value="ECO:0007669"/>
    <property type="project" value="InterPro"/>
</dbReference>
<feature type="domain" description="HTH cro/C1-type" evidence="1">
    <location>
        <begin position="26"/>
        <end position="79"/>
    </location>
</feature>
<dbReference type="EMBL" id="CACVAS010000118">
    <property type="protein sequence ID" value="CAA6824353.1"/>
    <property type="molecule type" value="Genomic_DNA"/>
</dbReference>